<dbReference type="Proteomes" id="UP001221142">
    <property type="component" value="Unassembled WGS sequence"/>
</dbReference>
<accession>A0AAD7CI07</accession>
<feature type="compositionally biased region" description="Low complexity" evidence="1">
    <location>
        <begin position="368"/>
        <end position="377"/>
    </location>
</feature>
<name>A0AAD7CI07_9AGAR</name>
<feature type="compositionally biased region" description="Pro residues" evidence="1">
    <location>
        <begin position="317"/>
        <end position="330"/>
    </location>
</feature>
<protein>
    <submittedName>
        <fullName evidence="2">Uncharacterized protein</fullName>
    </submittedName>
</protein>
<keyword evidence="3" id="KW-1185">Reference proteome</keyword>
<feature type="compositionally biased region" description="Basic and acidic residues" evidence="1">
    <location>
        <begin position="336"/>
        <end position="359"/>
    </location>
</feature>
<dbReference type="EMBL" id="JARKIF010000002">
    <property type="protein sequence ID" value="KAJ7647698.1"/>
    <property type="molecule type" value="Genomic_DNA"/>
</dbReference>
<evidence type="ECO:0000313" key="3">
    <source>
        <dbReference type="Proteomes" id="UP001221142"/>
    </source>
</evidence>
<feature type="region of interest" description="Disordered" evidence="1">
    <location>
        <begin position="249"/>
        <end position="411"/>
    </location>
</feature>
<evidence type="ECO:0000313" key="2">
    <source>
        <dbReference type="EMBL" id="KAJ7647698.1"/>
    </source>
</evidence>
<comment type="caution">
    <text evidence="2">The sequence shown here is derived from an EMBL/GenBank/DDBJ whole genome shotgun (WGS) entry which is preliminary data.</text>
</comment>
<feature type="compositionally biased region" description="Low complexity" evidence="1">
    <location>
        <begin position="251"/>
        <end position="266"/>
    </location>
</feature>
<proteinExistence type="predicted"/>
<dbReference type="AlphaFoldDB" id="A0AAD7CI07"/>
<reference evidence="2" key="1">
    <citation type="submission" date="2023-03" db="EMBL/GenBank/DDBJ databases">
        <title>Massive genome expansion in bonnet fungi (Mycena s.s.) driven by repeated elements and novel gene families across ecological guilds.</title>
        <authorList>
            <consortium name="Lawrence Berkeley National Laboratory"/>
            <person name="Harder C.B."/>
            <person name="Miyauchi S."/>
            <person name="Viragh M."/>
            <person name="Kuo A."/>
            <person name="Thoen E."/>
            <person name="Andreopoulos B."/>
            <person name="Lu D."/>
            <person name="Skrede I."/>
            <person name="Drula E."/>
            <person name="Henrissat B."/>
            <person name="Morin E."/>
            <person name="Kohler A."/>
            <person name="Barry K."/>
            <person name="LaButti K."/>
            <person name="Morin E."/>
            <person name="Salamov A."/>
            <person name="Lipzen A."/>
            <person name="Mereny Z."/>
            <person name="Hegedus B."/>
            <person name="Baldrian P."/>
            <person name="Stursova M."/>
            <person name="Weitz H."/>
            <person name="Taylor A."/>
            <person name="Grigoriev I.V."/>
            <person name="Nagy L.G."/>
            <person name="Martin F."/>
            <person name="Kauserud H."/>
        </authorList>
    </citation>
    <scope>NUCLEOTIDE SEQUENCE</scope>
    <source>
        <strain evidence="2">9284</strain>
    </source>
</reference>
<evidence type="ECO:0000256" key="1">
    <source>
        <dbReference type="SAM" id="MobiDB-lite"/>
    </source>
</evidence>
<feature type="compositionally biased region" description="Pro residues" evidence="1">
    <location>
        <begin position="385"/>
        <end position="400"/>
    </location>
</feature>
<gene>
    <name evidence="2" type="ORF">FB45DRAFT_894192</name>
</gene>
<organism evidence="2 3">
    <name type="scientific">Roridomyces roridus</name>
    <dbReference type="NCBI Taxonomy" id="1738132"/>
    <lineage>
        <taxon>Eukaryota</taxon>
        <taxon>Fungi</taxon>
        <taxon>Dikarya</taxon>
        <taxon>Basidiomycota</taxon>
        <taxon>Agaricomycotina</taxon>
        <taxon>Agaricomycetes</taxon>
        <taxon>Agaricomycetidae</taxon>
        <taxon>Agaricales</taxon>
        <taxon>Marasmiineae</taxon>
        <taxon>Mycenaceae</taxon>
        <taxon>Roridomyces</taxon>
    </lineage>
</organism>
<sequence>MLLSRQSRRVALQWRPSSSQAGEITPPREHPYLRYVNGRRPIVARTTDSIVSPLDAYAFIRAIERRFGRVSEFRFYRDSETRAYQFRAYLAFQDPEAYARVPTGSTLIQAVVPARPPGFEGIGLEQLENSGVLEPKDWQDGDLAEEVRTYYEYVEPKDGERVMRIHVEHSDKRFQTFKYVTPLHTKRFLPALAQIFSQWGGFAPKEPSTAFVTRSQAIFGDENVDHPAMRHVLQMWARPLEQVQMGARPLEQAGQSEQAEQAQQAERVPWEEREDPDEPLSATLGSFLDAIKETEVPKRKPKPPPPKVVEVVAEPGPSMPAPESQPPPPIELATEEDMRTVRATIRKDTIPKAESDRNLHLRSMPLSQQQAEQQTHTKQVKKHPPAPPKPSKTEPPPPDEPWIEVEERENGMQERLKKVLGGWF</sequence>